<keyword evidence="2" id="KW-0012">Acyltransferase</keyword>
<dbReference type="InterPro" id="IPR050832">
    <property type="entry name" value="Bact_Acetyltransf"/>
</dbReference>
<dbReference type="SUPFAM" id="SSF55729">
    <property type="entry name" value="Acyl-CoA N-acyltransferases (Nat)"/>
    <property type="match status" value="1"/>
</dbReference>
<evidence type="ECO:0000313" key="5">
    <source>
        <dbReference type="Proteomes" id="UP001172738"/>
    </source>
</evidence>
<accession>A0ABT8G3L6</accession>
<evidence type="ECO:0000313" key="4">
    <source>
        <dbReference type="EMBL" id="MDN4473744.1"/>
    </source>
</evidence>
<organism evidence="4 5">
    <name type="scientific">Demequina zhanjiangensis</name>
    <dbReference type="NCBI Taxonomy" id="3051659"/>
    <lineage>
        <taxon>Bacteria</taxon>
        <taxon>Bacillati</taxon>
        <taxon>Actinomycetota</taxon>
        <taxon>Actinomycetes</taxon>
        <taxon>Micrococcales</taxon>
        <taxon>Demequinaceae</taxon>
        <taxon>Demequina</taxon>
    </lineage>
</organism>
<comment type="caution">
    <text evidence="4">The sequence shown here is derived from an EMBL/GenBank/DDBJ whole genome shotgun (WGS) entry which is preliminary data.</text>
</comment>
<dbReference type="Gene3D" id="3.40.630.30">
    <property type="match status" value="1"/>
</dbReference>
<reference evidence="4" key="1">
    <citation type="submission" date="2023-06" db="EMBL/GenBank/DDBJ databases">
        <title>SYSU T00b26.</title>
        <authorList>
            <person name="Gao L."/>
            <person name="Fang B.-Z."/>
            <person name="Li W.-J."/>
        </authorList>
    </citation>
    <scope>NUCLEOTIDE SEQUENCE</scope>
    <source>
        <strain evidence="4">SYSU T00b26</strain>
    </source>
</reference>
<proteinExistence type="predicted"/>
<protein>
    <submittedName>
        <fullName evidence="4">GNAT family N-acetyltransferase</fullName>
    </submittedName>
</protein>
<dbReference type="InterPro" id="IPR000182">
    <property type="entry name" value="GNAT_dom"/>
</dbReference>
<sequence length="167" mass="17840">MNSLDPDDSLSIELCLDEAHTRDAIDVMHRAFAEYTAKGETSGAMLETAESLAQEIAAGERVAVVRRGGEAVAVAKHHPTANGSLYFGRLGVIPEERGRGVARLLVQRLREAAHHEGLSGLACTVRAEEMANIALYESLGMTIVSRGVRTSRTGAVLQVVDMADDAL</sequence>
<dbReference type="RefSeq" id="WP_301129566.1">
    <property type="nucleotide sequence ID" value="NZ_JAUHPV010000007.1"/>
</dbReference>
<name>A0ABT8G3L6_9MICO</name>
<evidence type="ECO:0000256" key="2">
    <source>
        <dbReference type="ARBA" id="ARBA00023315"/>
    </source>
</evidence>
<dbReference type="CDD" id="cd04301">
    <property type="entry name" value="NAT_SF"/>
    <property type="match status" value="1"/>
</dbReference>
<dbReference type="PROSITE" id="PS51186">
    <property type="entry name" value="GNAT"/>
    <property type="match status" value="1"/>
</dbReference>
<dbReference type="InterPro" id="IPR016181">
    <property type="entry name" value="Acyl_CoA_acyltransferase"/>
</dbReference>
<evidence type="ECO:0000259" key="3">
    <source>
        <dbReference type="PROSITE" id="PS51186"/>
    </source>
</evidence>
<keyword evidence="1" id="KW-0808">Transferase</keyword>
<feature type="domain" description="N-acetyltransferase" evidence="3">
    <location>
        <begin position="11"/>
        <end position="163"/>
    </location>
</feature>
<dbReference type="Proteomes" id="UP001172738">
    <property type="component" value="Unassembled WGS sequence"/>
</dbReference>
<evidence type="ECO:0000256" key="1">
    <source>
        <dbReference type="ARBA" id="ARBA00022679"/>
    </source>
</evidence>
<dbReference type="Pfam" id="PF00583">
    <property type="entry name" value="Acetyltransf_1"/>
    <property type="match status" value="1"/>
</dbReference>
<dbReference type="EMBL" id="JAUHPV010000007">
    <property type="protein sequence ID" value="MDN4473744.1"/>
    <property type="molecule type" value="Genomic_DNA"/>
</dbReference>
<dbReference type="PANTHER" id="PTHR43877">
    <property type="entry name" value="AMINOALKYLPHOSPHONATE N-ACETYLTRANSFERASE-RELATED-RELATED"/>
    <property type="match status" value="1"/>
</dbReference>
<keyword evidence="5" id="KW-1185">Reference proteome</keyword>
<gene>
    <name evidence="4" type="ORF">QQX04_12130</name>
</gene>